<keyword evidence="3" id="KW-1185">Reference proteome</keyword>
<dbReference type="Proteomes" id="UP000007350">
    <property type="component" value="Unassembled WGS sequence"/>
</dbReference>
<evidence type="ECO:0000313" key="2">
    <source>
        <dbReference type="EMBL" id="EKF30328.1"/>
    </source>
</evidence>
<dbReference type="Pfam" id="PF13859">
    <property type="entry name" value="BNR_3"/>
    <property type="match status" value="1"/>
</dbReference>
<feature type="domain" description="Sialidase" evidence="1">
    <location>
        <begin position="1"/>
        <end position="135"/>
    </location>
</feature>
<evidence type="ECO:0000313" key="3">
    <source>
        <dbReference type="Proteomes" id="UP000007350"/>
    </source>
</evidence>
<sequence length="135" mass="15246">MFPMRVTEKNGRTSLLSMCFDKSEKKWKPSQKTVGNGCRDPTIVEWGEVNGLLMMASCARGYRDVYVSIVSGGDWDTYGEPLTRVWGNSNDRKGQGVRNGFIKVTIENKDVMLVILPVFSKENEEGNKKKGRLHL</sequence>
<dbReference type="SUPFAM" id="SSF50939">
    <property type="entry name" value="Sialidases"/>
    <property type="match status" value="1"/>
</dbReference>
<dbReference type="EMBL" id="AHKC01012228">
    <property type="protein sequence ID" value="EKF30328.1"/>
    <property type="molecule type" value="Genomic_DNA"/>
</dbReference>
<evidence type="ECO:0000259" key="1">
    <source>
        <dbReference type="Pfam" id="PF13859"/>
    </source>
</evidence>
<dbReference type="OrthoDB" id="252856at2759"/>
<name>K2M5Y2_TRYCR</name>
<dbReference type="AlphaFoldDB" id="K2M5Y2"/>
<dbReference type="Gene3D" id="2.120.10.10">
    <property type="match status" value="1"/>
</dbReference>
<comment type="caution">
    <text evidence="2">The sequence shown here is derived from an EMBL/GenBank/DDBJ whole genome shotgun (WGS) entry which is preliminary data.</text>
</comment>
<protein>
    <submittedName>
        <fullName evidence="2">Trans-sialidase, putative</fullName>
    </submittedName>
</protein>
<reference evidence="2 3" key="1">
    <citation type="journal article" date="2012" name="BMC Genomics">
        <title>Comparative genomic analysis of human infective Trypanosoma cruzi lineages with the bat-restricted subspecies T. cruzi marinkellei.</title>
        <authorList>
            <person name="Franzen O."/>
            <person name="Talavera-Lopez C."/>
            <person name="Ochaya S."/>
            <person name="Butler C.E."/>
            <person name="Messenger L.A."/>
            <person name="Lewis M.D."/>
            <person name="Llewellyn M.S."/>
            <person name="Marinkelle C.J."/>
            <person name="Tyler K.M."/>
            <person name="Miles M.A."/>
            <person name="Andersson B."/>
        </authorList>
    </citation>
    <scope>NUCLEOTIDE SEQUENCE [LARGE SCALE GENOMIC DNA]</scope>
    <source>
        <strain evidence="2 3">B7</strain>
    </source>
</reference>
<dbReference type="InterPro" id="IPR011040">
    <property type="entry name" value="Sialidase"/>
</dbReference>
<gene>
    <name evidence="2" type="ORF">MOQ_005865</name>
</gene>
<dbReference type="InterPro" id="IPR036278">
    <property type="entry name" value="Sialidase_sf"/>
</dbReference>
<organism evidence="2 3">
    <name type="scientific">Trypanosoma cruzi marinkellei</name>
    <dbReference type="NCBI Taxonomy" id="85056"/>
    <lineage>
        <taxon>Eukaryota</taxon>
        <taxon>Discoba</taxon>
        <taxon>Euglenozoa</taxon>
        <taxon>Kinetoplastea</taxon>
        <taxon>Metakinetoplastina</taxon>
        <taxon>Trypanosomatida</taxon>
        <taxon>Trypanosomatidae</taxon>
        <taxon>Trypanosoma</taxon>
        <taxon>Schizotrypanum</taxon>
    </lineage>
</organism>
<proteinExistence type="predicted"/>
<accession>K2M5Y2</accession>